<evidence type="ECO:0000313" key="13">
    <source>
        <dbReference type="EMBL" id="OCF26923.1"/>
    </source>
</evidence>
<feature type="region of interest" description="Disordered" evidence="10">
    <location>
        <begin position="1"/>
        <end position="128"/>
    </location>
</feature>
<feature type="transmembrane region" description="Helical" evidence="11">
    <location>
        <begin position="395"/>
        <end position="414"/>
    </location>
</feature>
<proteinExistence type="inferred from homology"/>
<dbReference type="GO" id="GO:0000139">
    <property type="term" value="C:Golgi membrane"/>
    <property type="evidence" value="ECO:0007669"/>
    <property type="project" value="UniProtKB-SubCell"/>
</dbReference>
<sequence>MPSSKSFTDDKHSSLSLSIPLMSDQTHDQNSSLGSHDIEIESGPSRVTQHQKRPTFNHSTTSYSTRPPSSSSSQQRDDLPSKESSASYPPVNEPSPYSYNNLDSPPDEYYVYATHPHPHAHTRGGRHRSVSLSLNEMWDKSRSVCSLRGEGGVGKSMILGWVVTTLLVLGVLGCYRRELFVALDSLSQYLSSQGYYGHLIFFVLIFITTIPPIPLYSTLIVLSGYTFGVWTGFVISYAASLVGAVLVFAVSRWKLRDVIGRCLSCSPTSSTLLSLLSSHPHLLLLIRIAPYPYNLLNVILASSPSLSLRTYTACTALSLCKLVLHTWIGAGIHNLSEAYGHVHDHDHPHPLRPPYPDFDEDGEDDRWPSHEKIHHHHPGSHEGYDDDGREDIKMYSTWIGIFLCVVLFFYLTYLTKKTIRKAQREQEEQDREMRESGLRGGLLSEEV</sequence>
<dbReference type="PANTHER" id="PTHR47549">
    <property type="entry name" value="GOLGI APPARATUS MEMBRANE PROTEIN TVP38-RELATED"/>
    <property type="match status" value="1"/>
</dbReference>
<dbReference type="RefSeq" id="XP_019047993.1">
    <property type="nucleotide sequence ID" value="XM_019191245.1"/>
</dbReference>
<feature type="compositionally biased region" description="Basic and acidic residues" evidence="10">
    <location>
        <begin position="422"/>
        <end position="437"/>
    </location>
</feature>
<accession>A0A1B9G7E1</accession>
<feature type="transmembrane region" description="Helical" evidence="11">
    <location>
        <begin position="195"/>
        <end position="215"/>
    </location>
</feature>
<gene>
    <name evidence="13" type="ORF">I302_04614</name>
    <name evidence="14" type="ORF">I302_101242</name>
</gene>
<dbReference type="STRING" id="1296100.A0A1B9G7E1"/>
<dbReference type="Proteomes" id="UP000092730">
    <property type="component" value="Chromosome 1"/>
</dbReference>
<keyword evidence="6 11" id="KW-0812">Transmembrane</keyword>
<comment type="function">
    <text evidence="1">Golgi membrane protein involved in vesicular trafficking and spindle migration.</text>
</comment>
<feature type="transmembrane region" description="Helical" evidence="11">
    <location>
        <begin position="158"/>
        <end position="175"/>
    </location>
</feature>
<evidence type="ECO:0000256" key="9">
    <source>
        <dbReference type="ARBA" id="ARBA00023136"/>
    </source>
</evidence>
<dbReference type="GeneID" id="30209013"/>
<feature type="compositionally biased region" description="Low complexity" evidence="10">
    <location>
        <begin position="59"/>
        <end position="74"/>
    </location>
</feature>
<evidence type="ECO:0000256" key="6">
    <source>
        <dbReference type="ARBA" id="ARBA00022692"/>
    </source>
</evidence>
<evidence type="ECO:0000256" key="3">
    <source>
        <dbReference type="ARBA" id="ARBA00008640"/>
    </source>
</evidence>
<feature type="domain" description="VTT" evidence="12">
    <location>
        <begin position="214"/>
        <end position="329"/>
    </location>
</feature>
<evidence type="ECO:0000256" key="7">
    <source>
        <dbReference type="ARBA" id="ARBA00022989"/>
    </source>
</evidence>
<feature type="compositionally biased region" description="Basic residues" evidence="10">
    <location>
        <begin position="116"/>
        <end position="128"/>
    </location>
</feature>
<reference evidence="14" key="4">
    <citation type="submission" date="2024-02" db="EMBL/GenBank/DDBJ databases">
        <title>Comparative genomics of Cryptococcus and Kwoniella reveals pathogenesis evolution and contrasting modes of karyotype evolution via chromosome fusion or intercentromeric recombination.</title>
        <authorList>
            <person name="Coelho M.A."/>
            <person name="David-Palma M."/>
            <person name="Shea T."/>
            <person name="Bowers K."/>
            <person name="McGinley-Smith S."/>
            <person name="Mohammad A.W."/>
            <person name="Gnirke A."/>
            <person name="Yurkov A.M."/>
            <person name="Nowrousian M."/>
            <person name="Sun S."/>
            <person name="Cuomo C.A."/>
            <person name="Heitman J."/>
        </authorList>
    </citation>
    <scope>NUCLEOTIDE SEQUENCE</scope>
    <source>
        <strain evidence="14">CBS 10118</strain>
    </source>
</reference>
<keyword evidence="9 11" id="KW-0472">Membrane</keyword>
<evidence type="ECO:0000259" key="12">
    <source>
        <dbReference type="Pfam" id="PF09335"/>
    </source>
</evidence>
<reference evidence="14" key="2">
    <citation type="submission" date="2013-07" db="EMBL/GenBank/DDBJ databases">
        <authorList>
            <consortium name="The Broad Institute Genome Sequencing Platform"/>
            <person name="Cuomo C."/>
            <person name="Litvintseva A."/>
            <person name="Chen Y."/>
            <person name="Heitman J."/>
            <person name="Sun S."/>
            <person name="Springer D."/>
            <person name="Dromer F."/>
            <person name="Young S.K."/>
            <person name="Zeng Q."/>
            <person name="Gargeya S."/>
            <person name="Fitzgerald M."/>
            <person name="Abouelleil A."/>
            <person name="Alvarado L."/>
            <person name="Berlin A.M."/>
            <person name="Chapman S.B."/>
            <person name="Dewar J."/>
            <person name="Goldberg J."/>
            <person name="Griggs A."/>
            <person name="Gujja S."/>
            <person name="Hansen M."/>
            <person name="Howarth C."/>
            <person name="Imamovic A."/>
            <person name="Larimer J."/>
            <person name="McCowan C."/>
            <person name="Murphy C."/>
            <person name="Pearson M."/>
            <person name="Priest M."/>
            <person name="Roberts A."/>
            <person name="Saif S."/>
            <person name="Shea T."/>
            <person name="Sykes S."/>
            <person name="Wortman J."/>
            <person name="Nusbaum C."/>
            <person name="Birren B."/>
        </authorList>
    </citation>
    <scope>NUCLEOTIDE SEQUENCE</scope>
    <source>
        <strain evidence="14">CBS 10118</strain>
    </source>
</reference>
<protein>
    <recommendedName>
        <fullName evidence="4">Golgi apparatus membrane protein TVP38</fullName>
    </recommendedName>
    <alternativeName>
        <fullName evidence="5">Golgi apparatus membrane protein tvp38</fullName>
    </alternativeName>
</protein>
<organism evidence="13">
    <name type="scientific">Kwoniella bestiolae CBS 10118</name>
    <dbReference type="NCBI Taxonomy" id="1296100"/>
    <lineage>
        <taxon>Eukaryota</taxon>
        <taxon>Fungi</taxon>
        <taxon>Dikarya</taxon>
        <taxon>Basidiomycota</taxon>
        <taxon>Agaricomycotina</taxon>
        <taxon>Tremellomycetes</taxon>
        <taxon>Tremellales</taxon>
        <taxon>Cryptococcaceae</taxon>
        <taxon>Kwoniella</taxon>
    </lineage>
</organism>
<keyword evidence="15" id="KW-1185">Reference proteome</keyword>
<name>A0A1B9G7E1_9TREE</name>
<dbReference type="EMBL" id="KI894020">
    <property type="protein sequence ID" value="OCF26923.1"/>
    <property type="molecule type" value="Genomic_DNA"/>
</dbReference>
<dbReference type="EMBL" id="CP144541">
    <property type="protein sequence ID" value="WVW79275.1"/>
    <property type="molecule type" value="Genomic_DNA"/>
</dbReference>
<evidence type="ECO:0000256" key="5">
    <source>
        <dbReference type="ARBA" id="ARBA00020673"/>
    </source>
</evidence>
<feature type="transmembrane region" description="Helical" evidence="11">
    <location>
        <begin position="271"/>
        <end position="289"/>
    </location>
</feature>
<evidence type="ECO:0000256" key="1">
    <source>
        <dbReference type="ARBA" id="ARBA00002978"/>
    </source>
</evidence>
<reference evidence="13" key="1">
    <citation type="submission" date="2013-07" db="EMBL/GenBank/DDBJ databases">
        <title>The Genome Sequence of Cryptococcus bestiolae CBS10118.</title>
        <authorList>
            <consortium name="The Broad Institute Genome Sequencing Platform"/>
            <person name="Cuomo C."/>
            <person name="Litvintseva A."/>
            <person name="Chen Y."/>
            <person name="Heitman J."/>
            <person name="Sun S."/>
            <person name="Springer D."/>
            <person name="Dromer F."/>
            <person name="Young S.K."/>
            <person name="Zeng Q."/>
            <person name="Gargeya S."/>
            <person name="Fitzgerald M."/>
            <person name="Abouelleil A."/>
            <person name="Alvarado L."/>
            <person name="Berlin A.M."/>
            <person name="Chapman S.B."/>
            <person name="Dewar J."/>
            <person name="Goldberg J."/>
            <person name="Griggs A."/>
            <person name="Gujja S."/>
            <person name="Hansen M."/>
            <person name="Howarth C."/>
            <person name="Imamovic A."/>
            <person name="Larimer J."/>
            <person name="McCowan C."/>
            <person name="Murphy C."/>
            <person name="Pearson M."/>
            <person name="Priest M."/>
            <person name="Roberts A."/>
            <person name="Saif S."/>
            <person name="Shea T."/>
            <person name="Sykes S."/>
            <person name="Wortman J."/>
            <person name="Nusbaum C."/>
            <person name="Birren B."/>
        </authorList>
    </citation>
    <scope>NUCLEOTIDE SEQUENCE [LARGE SCALE GENOMIC DNA]</scope>
    <source>
        <strain evidence="13">CBS 10118</strain>
    </source>
</reference>
<evidence type="ECO:0000256" key="8">
    <source>
        <dbReference type="ARBA" id="ARBA00023034"/>
    </source>
</evidence>
<dbReference type="OrthoDB" id="166803at2759"/>
<dbReference type="GO" id="GO:0016192">
    <property type="term" value="P:vesicle-mediated transport"/>
    <property type="evidence" value="ECO:0007669"/>
    <property type="project" value="TreeGrafter"/>
</dbReference>
<evidence type="ECO:0000256" key="2">
    <source>
        <dbReference type="ARBA" id="ARBA00004653"/>
    </source>
</evidence>
<comment type="similarity">
    <text evidence="3">Belongs to the TVP38/TMEM64 family.</text>
</comment>
<dbReference type="GO" id="GO:0000022">
    <property type="term" value="P:mitotic spindle elongation"/>
    <property type="evidence" value="ECO:0007669"/>
    <property type="project" value="TreeGrafter"/>
</dbReference>
<feature type="transmembrane region" description="Helical" evidence="11">
    <location>
        <begin position="227"/>
        <end position="250"/>
    </location>
</feature>
<evidence type="ECO:0000256" key="11">
    <source>
        <dbReference type="SAM" id="Phobius"/>
    </source>
</evidence>
<keyword evidence="7 11" id="KW-1133">Transmembrane helix</keyword>
<dbReference type="AlphaFoldDB" id="A0A1B9G7E1"/>
<dbReference type="PANTHER" id="PTHR47549:SF3">
    <property type="entry name" value="GOLGI APPARATUS MEMBRANE PROTEIN TVP38"/>
    <property type="match status" value="1"/>
</dbReference>
<dbReference type="VEuPathDB" id="FungiDB:I302_04614"/>
<keyword evidence="8" id="KW-0333">Golgi apparatus</keyword>
<evidence type="ECO:0000256" key="4">
    <source>
        <dbReference type="ARBA" id="ARBA00013533"/>
    </source>
</evidence>
<feature type="region of interest" description="Disordered" evidence="10">
    <location>
        <begin position="422"/>
        <end position="447"/>
    </location>
</feature>
<evidence type="ECO:0000313" key="15">
    <source>
        <dbReference type="Proteomes" id="UP000092730"/>
    </source>
</evidence>
<reference evidence="13" key="3">
    <citation type="submission" date="2014-01" db="EMBL/GenBank/DDBJ databases">
        <title>Evolution of pathogenesis and genome organization in the Tremellales.</title>
        <authorList>
            <person name="Cuomo C."/>
            <person name="Litvintseva A."/>
            <person name="Heitman J."/>
            <person name="Chen Y."/>
            <person name="Sun S."/>
            <person name="Springer D."/>
            <person name="Dromer F."/>
            <person name="Young S."/>
            <person name="Zeng Q."/>
            <person name="Chapman S."/>
            <person name="Gujja S."/>
            <person name="Saif S."/>
            <person name="Birren B."/>
        </authorList>
    </citation>
    <scope>NUCLEOTIDE SEQUENCE</scope>
    <source>
        <strain evidence="13">CBS 10118</strain>
    </source>
</reference>
<dbReference type="InterPro" id="IPR051076">
    <property type="entry name" value="Golgi_membrane_TVP38/TMEM64"/>
</dbReference>
<evidence type="ECO:0000256" key="10">
    <source>
        <dbReference type="SAM" id="MobiDB-lite"/>
    </source>
</evidence>
<dbReference type="Pfam" id="PF09335">
    <property type="entry name" value="VTT_dom"/>
    <property type="match status" value="1"/>
</dbReference>
<comment type="subcellular location">
    <subcellularLocation>
        <location evidence="2">Golgi apparatus membrane</location>
        <topology evidence="2">Multi-pass membrane protein</topology>
    </subcellularLocation>
</comment>
<dbReference type="InterPro" id="IPR032816">
    <property type="entry name" value="VTT_dom"/>
</dbReference>
<feature type="region of interest" description="Disordered" evidence="10">
    <location>
        <begin position="350"/>
        <end position="386"/>
    </location>
</feature>
<dbReference type="KEGG" id="kbi:30209013"/>
<evidence type="ECO:0000313" key="14">
    <source>
        <dbReference type="EMBL" id="WVW79275.1"/>
    </source>
</evidence>